<dbReference type="PROSITE" id="PS50943">
    <property type="entry name" value="HTH_CROC1"/>
    <property type="match status" value="1"/>
</dbReference>
<proteinExistence type="predicted"/>
<dbReference type="Pfam" id="PF07883">
    <property type="entry name" value="Cupin_2"/>
    <property type="match status" value="1"/>
</dbReference>
<keyword evidence="4" id="KW-1185">Reference proteome</keyword>
<dbReference type="SUPFAM" id="SSF47413">
    <property type="entry name" value="lambda repressor-like DNA-binding domains"/>
    <property type="match status" value="1"/>
</dbReference>
<dbReference type="InterPro" id="IPR013096">
    <property type="entry name" value="Cupin_2"/>
</dbReference>
<accession>A0A543BAK0</accession>
<dbReference type="GO" id="GO:0003700">
    <property type="term" value="F:DNA-binding transcription factor activity"/>
    <property type="evidence" value="ECO:0007669"/>
    <property type="project" value="TreeGrafter"/>
</dbReference>
<dbReference type="InterPro" id="IPR001387">
    <property type="entry name" value="Cro/C1-type_HTH"/>
</dbReference>
<dbReference type="CDD" id="cd00093">
    <property type="entry name" value="HTH_XRE"/>
    <property type="match status" value="1"/>
</dbReference>
<protein>
    <submittedName>
        <fullName evidence="3">XRE family transcriptional regulator</fullName>
    </submittedName>
</protein>
<dbReference type="GO" id="GO:0003677">
    <property type="term" value="F:DNA binding"/>
    <property type="evidence" value="ECO:0007669"/>
    <property type="project" value="UniProtKB-KW"/>
</dbReference>
<dbReference type="AlphaFoldDB" id="A0A543BAK0"/>
<dbReference type="PANTHER" id="PTHR46797:SF1">
    <property type="entry name" value="METHYLPHOSPHONATE SYNTHASE"/>
    <property type="match status" value="1"/>
</dbReference>
<dbReference type="EMBL" id="VFOX01000002">
    <property type="protein sequence ID" value="TQL81860.1"/>
    <property type="molecule type" value="Genomic_DNA"/>
</dbReference>
<feature type="domain" description="HTH cro/C1-type" evidence="2">
    <location>
        <begin position="16"/>
        <end position="70"/>
    </location>
</feature>
<keyword evidence="1" id="KW-0238">DNA-binding</keyword>
<evidence type="ECO:0000313" key="4">
    <source>
        <dbReference type="Proteomes" id="UP000317209"/>
    </source>
</evidence>
<dbReference type="InterPro" id="IPR050807">
    <property type="entry name" value="TransReg_Diox_bact_type"/>
</dbReference>
<evidence type="ECO:0000313" key="3">
    <source>
        <dbReference type="EMBL" id="TQL81860.1"/>
    </source>
</evidence>
<organism evidence="3 4">
    <name type="scientific">Microbacterium saperdae</name>
    <dbReference type="NCBI Taxonomy" id="69368"/>
    <lineage>
        <taxon>Bacteria</taxon>
        <taxon>Bacillati</taxon>
        <taxon>Actinomycetota</taxon>
        <taxon>Actinomycetes</taxon>
        <taxon>Micrococcales</taxon>
        <taxon>Microbacteriaceae</taxon>
        <taxon>Microbacterium</taxon>
    </lineage>
</organism>
<dbReference type="SUPFAM" id="SSF51182">
    <property type="entry name" value="RmlC-like cupins"/>
    <property type="match status" value="1"/>
</dbReference>
<evidence type="ECO:0000256" key="1">
    <source>
        <dbReference type="ARBA" id="ARBA00023125"/>
    </source>
</evidence>
<dbReference type="InterPro" id="IPR010982">
    <property type="entry name" value="Lambda_DNA-bd_dom_sf"/>
</dbReference>
<gene>
    <name evidence="3" type="ORF">FB560_3340</name>
</gene>
<comment type="caution">
    <text evidence="3">The sequence shown here is derived from an EMBL/GenBank/DDBJ whole genome shotgun (WGS) entry which is preliminary data.</text>
</comment>
<dbReference type="InterPro" id="IPR011051">
    <property type="entry name" value="RmlC_Cupin_sf"/>
</dbReference>
<evidence type="ECO:0000259" key="2">
    <source>
        <dbReference type="PROSITE" id="PS50943"/>
    </source>
</evidence>
<dbReference type="Pfam" id="PF01381">
    <property type="entry name" value="HTH_3"/>
    <property type="match status" value="1"/>
</dbReference>
<dbReference type="Proteomes" id="UP000317209">
    <property type="component" value="Unassembled WGS sequence"/>
</dbReference>
<dbReference type="OrthoDB" id="513181at2"/>
<dbReference type="InterPro" id="IPR014710">
    <property type="entry name" value="RmlC-like_jellyroll"/>
</dbReference>
<dbReference type="SMART" id="SM00530">
    <property type="entry name" value="HTH_XRE"/>
    <property type="match status" value="1"/>
</dbReference>
<dbReference type="Gene3D" id="2.60.120.10">
    <property type="entry name" value="Jelly Rolls"/>
    <property type="match status" value="1"/>
</dbReference>
<dbReference type="Gene3D" id="1.10.260.40">
    <property type="entry name" value="lambda repressor-like DNA-binding domains"/>
    <property type="match status" value="1"/>
</dbReference>
<dbReference type="CDD" id="cd02209">
    <property type="entry name" value="cupin_XRE_C"/>
    <property type="match status" value="1"/>
</dbReference>
<name>A0A543BAK0_9MICO</name>
<dbReference type="RefSeq" id="WP_141873606.1">
    <property type="nucleotide sequence ID" value="NZ_VFOX01000002.1"/>
</dbReference>
<dbReference type="PANTHER" id="PTHR46797">
    <property type="entry name" value="HTH-TYPE TRANSCRIPTIONAL REGULATOR"/>
    <property type="match status" value="1"/>
</dbReference>
<sequence>MDAETAAVLEAIGPRLRRLRSSRGMTLAEVAALSGLSVSALSRIETGHRQPTLDALIPLARAFAVSLDRLIAAPETGDPRVNLEPQRLSAGGVAVPLTQYPGRVQAFKHVLGPREPTLVSHQGHAWIHVLAGHLRLILGSQEHLLEPGENVEFDSSTPHWFGPADQLAVEILHLFVPDGERPITRTLSTPPA</sequence>
<dbReference type="GO" id="GO:0005829">
    <property type="term" value="C:cytosol"/>
    <property type="evidence" value="ECO:0007669"/>
    <property type="project" value="TreeGrafter"/>
</dbReference>
<reference evidence="3 4" key="1">
    <citation type="submission" date="2019-06" db="EMBL/GenBank/DDBJ databases">
        <title>Sequencing the genomes of 1000 actinobacteria strains.</title>
        <authorList>
            <person name="Klenk H.-P."/>
        </authorList>
    </citation>
    <scope>NUCLEOTIDE SEQUENCE [LARGE SCALE GENOMIC DNA]</scope>
    <source>
        <strain evidence="3 4">DSM 20169</strain>
    </source>
</reference>